<feature type="compositionally biased region" description="Acidic residues" evidence="1">
    <location>
        <begin position="126"/>
        <end position="135"/>
    </location>
</feature>
<dbReference type="InterPro" id="IPR006861">
    <property type="entry name" value="HABP4_PAIRBP1-bd"/>
</dbReference>
<feature type="compositionally biased region" description="Gly residues" evidence="1">
    <location>
        <begin position="44"/>
        <end position="65"/>
    </location>
</feature>
<evidence type="ECO:0000259" key="2">
    <source>
        <dbReference type="SMART" id="SM01233"/>
    </source>
</evidence>
<sequence>MEADEVPPPTEAGVESAPLADAGAVEQVDGRPAEFGGRPRGRGGRGGGRGRGGFGGRSGGGGGFNRGREYDRRSGSATTGVKPVEKREGFGAHNWGNVRDDIEGQQEPVDAAAGQPSAAAPAAADDWADAVEQEQQEANAALAAARTRLRTSR</sequence>
<reference evidence="3 4" key="1">
    <citation type="submission" date="2017-06" db="EMBL/GenBank/DDBJ databases">
        <title>A platform for efficient transgenesis in Macrostomum lignano, a flatworm model organism for stem cell research.</title>
        <authorList>
            <person name="Berezikov E."/>
        </authorList>
    </citation>
    <scope>NUCLEOTIDE SEQUENCE [LARGE SCALE GENOMIC DNA]</scope>
    <source>
        <strain evidence="3">DV1</strain>
        <tissue evidence="3">Whole organism</tissue>
    </source>
</reference>
<dbReference type="EMBL" id="NIVC01005073">
    <property type="protein sequence ID" value="PAA46074.1"/>
    <property type="molecule type" value="Genomic_DNA"/>
</dbReference>
<evidence type="ECO:0000313" key="4">
    <source>
        <dbReference type="Proteomes" id="UP000215902"/>
    </source>
</evidence>
<dbReference type="AlphaFoldDB" id="A0A267DBN2"/>
<dbReference type="Pfam" id="PF04774">
    <property type="entry name" value="HABP4_PAI-RBP1"/>
    <property type="match status" value="1"/>
</dbReference>
<organism evidence="3 4">
    <name type="scientific">Macrostomum lignano</name>
    <dbReference type="NCBI Taxonomy" id="282301"/>
    <lineage>
        <taxon>Eukaryota</taxon>
        <taxon>Metazoa</taxon>
        <taxon>Spiralia</taxon>
        <taxon>Lophotrochozoa</taxon>
        <taxon>Platyhelminthes</taxon>
        <taxon>Rhabditophora</taxon>
        <taxon>Macrostomorpha</taxon>
        <taxon>Macrostomida</taxon>
        <taxon>Macrostomidae</taxon>
        <taxon>Macrostomum</taxon>
    </lineage>
</organism>
<evidence type="ECO:0000256" key="1">
    <source>
        <dbReference type="SAM" id="MobiDB-lite"/>
    </source>
</evidence>
<gene>
    <name evidence="3" type="ORF">BOX15_Mlig012353g1</name>
</gene>
<dbReference type="PANTHER" id="PTHR12299:SF17">
    <property type="entry name" value="AT19571P-RELATED"/>
    <property type="match status" value="1"/>
</dbReference>
<feature type="compositionally biased region" description="Low complexity" evidence="1">
    <location>
        <begin position="136"/>
        <end position="145"/>
    </location>
</feature>
<dbReference type="STRING" id="282301.A0A267DBN2"/>
<dbReference type="InterPro" id="IPR039764">
    <property type="entry name" value="HABP4/SERBP1-like"/>
</dbReference>
<feature type="region of interest" description="Disordered" evidence="1">
    <location>
        <begin position="1"/>
        <end position="153"/>
    </location>
</feature>
<dbReference type="GO" id="GO:0003723">
    <property type="term" value="F:RNA binding"/>
    <property type="evidence" value="ECO:0007669"/>
    <property type="project" value="InterPro"/>
</dbReference>
<dbReference type="GO" id="GO:0005634">
    <property type="term" value="C:nucleus"/>
    <property type="evidence" value="ECO:0007669"/>
    <property type="project" value="TreeGrafter"/>
</dbReference>
<proteinExistence type="predicted"/>
<protein>
    <recommendedName>
        <fullName evidence="2">Hyaluronan/mRNA-binding protein domain-containing protein</fullName>
    </recommendedName>
</protein>
<evidence type="ECO:0000313" key="3">
    <source>
        <dbReference type="EMBL" id="PAA46074.1"/>
    </source>
</evidence>
<dbReference type="PANTHER" id="PTHR12299">
    <property type="entry name" value="HYALURONIC ACID-BINDING PROTEIN 4"/>
    <property type="match status" value="1"/>
</dbReference>
<feature type="domain" description="Hyaluronan/mRNA-binding protein" evidence="2">
    <location>
        <begin position="66"/>
        <end position="153"/>
    </location>
</feature>
<dbReference type="OrthoDB" id="6022699at2759"/>
<accession>A0A267DBN2</accession>
<comment type="caution">
    <text evidence="3">The sequence shown here is derived from an EMBL/GenBank/DDBJ whole genome shotgun (WGS) entry which is preliminary data.</text>
</comment>
<dbReference type="GO" id="GO:0005737">
    <property type="term" value="C:cytoplasm"/>
    <property type="evidence" value="ECO:0007669"/>
    <property type="project" value="TreeGrafter"/>
</dbReference>
<feature type="compositionally biased region" description="Low complexity" evidence="1">
    <location>
        <begin position="110"/>
        <end position="125"/>
    </location>
</feature>
<name>A0A267DBN2_9PLAT</name>
<feature type="compositionally biased region" description="Pro residues" evidence="1">
    <location>
        <begin position="1"/>
        <end position="10"/>
    </location>
</feature>
<dbReference type="SMART" id="SM01233">
    <property type="entry name" value="HABP4_PAI-RBP1"/>
    <property type="match status" value="1"/>
</dbReference>
<keyword evidence="4" id="KW-1185">Reference proteome</keyword>
<dbReference type="Proteomes" id="UP000215902">
    <property type="component" value="Unassembled WGS sequence"/>
</dbReference>